<keyword evidence="1" id="KW-0812">Transmembrane</keyword>
<feature type="transmembrane region" description="Helical" evidence="1">
    <location>
        <begin position="215"/>
        <end position="231"/>
    </location>
</feature>
<dbReference type="Proteomes" id="UP000185192">
    <property type="component" value="Unassembled WGS sequence"/>
</dbReference>
<feature type="transmembrane region" description="Helical" evidence="1">
    <location>
        <begin position="70"/>
        <end position="89"/>
    </location>
</feature>
<keyword evidence="1" id="KW-1133">Transmembrane helix</keyword>
<keyword evidence="3" id="KW-1185">Reference proteome</keyword>
<feature type="transmembrane region" description="Helical" evidence="1">
    <location>
        <begin position="369"/>
        <end position="394"/>
    </location>
</feature>
<proteinExistence type="predicted"/>
<feature type="transmembrane region" description="Helical" evidence="1">
    <location>
        <begin position="414"/>
        <end position="447"/>
    </location>
</feature>
<sequence>MNVMAMIYMAFLFLAIAASSRMRPVQAVTLVYLAGIVFLPVSPPVDNLPSLESAGASPYWVMPAALPADIFFTKAAIASLAALLVALLFGRSRLNGFRFHWADLPILAWCLWPLLQSLWVDASPAGWHSSLYLFCVWGIPWFLGRIYLANRNDQLIFVRHFVGLSLLLLPIILFETVSEVRLHELVYGPHPFADVGAQRYFGYRPLAFFEDGNQYGLWIASAALLAIWRAKHAAAAGRSRSQLAVALLLLVMAIASQSAGALILLFAGLMLMLFPPAFRLLRKAAVPALVLFGALMAVYLSGALPLRTIAKETTAGQIVWSTLRASGRGSLAWRIGQDQKTLPAIKEHIVAGSGQWDWWRELGKRPWGLPLLMIGQFGLIGFGLAAAIALRALWIQISSRVEEEVSGSRTRNPAAVLAILLVMALIDAMLNAFLIMPAIMAAGAISVVRSRRRSE</sequence>
<organism evidence="2 3">
    <name type="scientific">Parasphingorhabdus marina DSM 22363</name>
    <dbReference type="NCBI Taxonomy" id="1123272"/>
    <lineage>
        <taxon>Bacteria</taxon>
        <taxon>Pseudomonadati</taxon>
        <taxon>Pseudomonadota</taxon>
        <taxon>Alphaproteobacteria</taxon>
        <taxon>Sphingomonadales</taxon>
        <taxon>Sphingomonadaceae</taxon>
        <taxon>Parasphingorhabdus</taxon>
    </lineage>
</organism>
<name>A0A1N6CPJ7_9SPHN</name>
<evidence type="ECO:0008006" key="4">
    <source>
        <dbReference type="Google" id="ProtNLM"/>
    </source>
</evidence>
<reference evidence="3" key="1">
    <citation type="submission" date="2016-11" db="EMBL/GenBank/DDBJ databases">
        <authorList>
            <person name="Varghese N."/>
            <person name="Submissions S."/>
        </authorList>
    </citation>
    <scope>NUCLEOTIDE SEQUENCE [LARGE SCALE GENOMIC DNA]</scope>
    <source>
        <strain evidence="3">DSM 22363</strain>
    </source>
</reference>
<feature type="transmembrane region" description="Helical" evidence="1">
    <location>
        <begin position="156"/>
        <end position="174"/>
    </location>
</feature>
<gene>
    <name evidence="2" type="ORF">SAMN02745824_0663</name>
</gene>
<keyword evidence="1" id="KW-0472">Membrane</keyword>
<protein>
    <recommendedName>
        <fullName evidence="4">O-antigen ligase like membrane protein</fullName>
    </recommendedName>
</protein>
<evidence type="ECO:0000256" key="1">
    <source>
        <dbReference type="SAM" id="Phobius"/>
    </source>
</evidence>
<feature type="transmembrane region" description="Helical" evidence="1">
    <location>
        <begin position="243"/>
        <end position="272"/>
    </location>
</feature>
<feature type="transmembrane region" description="Helical" evidence="1">
    <location>
        <begin position="284"/>
        <end position="304"/>
    </location>
</feature>
<accession>A0A1N6CPJ7</accession>
<dbReference type="EMBL" id="FSQW01000001">
    <property type="protein sequence ID" value="SIN60427.1"/>
    <property type="molecule type" value="Genomic_DNA"/>
</dbReference>
<feature type="transmembrane region" description="Helical" evidence="1">
    <location>
        <begin position="101"/>
        <end position="119"/>
    </location>
</feature>
<evidence type="ECO:0000313" key="2">
    <source>
        <dbReference type="EMBL" id="SIN60427.1"/>
    </source>
</evidence>
<evidence type="ECO:0000313" key="3">
    <source>
        <dbReference type="Proteomes" id="UP000185192"/>
    </source>
</evidence>
<dbReference type="AlphaFoldDB" id="A0A1N6CPJ7"/>
<dbReference type="STRING" id="1123272.SAMN02745824_0663"/>
<feature type="transmembrane region" description="Helical" evidence="1">
    <location>
        <begin position="125"/>
        <end position="144"/>
    </location>
</feature>